<dbReference type="CAZy" id="GH95">
    <property type="family name" value="Glycoside Hydrolase Family 95"/>
</dbReference>
<dbReference type="InterPro" id="IPR012341">
    <property type="entry name" value="6hp_glycosidase-like_sf"/>
</dbReference>
<evidence type="ECO:0000259" key="3">
    <source>
        <dbReference type="Pfam" id="PF22124"/>
    </source>
</evidence>
<evidence type="ECO:0000313" key="4">
    <source>
        <dbReference type="EMBL" id="ADL50360.1"/>
    </source>
</evidence>
<dbReference type="AlphaFoldDB" id="D9SR72"/>
<name>D9SR72_CLOC7</name>
<gene>
    <name evidence="4" type="ordered locus">Clocel_0589</name>
</gene>
<dbReference type="PANTHER" id="PTHR31084:SF0">
    <property type="entry name" value="ALPHA-L-FUCOSIDASE 2"/>
    <property type="match status" value="1"/>
</dbReference>
<dbReference type="EC" id="3.2.1.51" evidence="4"/>
<keyword evidence="4" id="KW-0326">Glycosidase</keyword>
<dbReference type="FunFam" id="1.50.10.10:FF:000028">
    <property type="entry name" value="Alpha-L-fucosidase 2"/>
    <property type="match status" value="1"/>
</dbReference>
<accession>D9SR72</accession>
<evidence type="ECO:0000313" key="5">
    <source>
        <dbReference type="Proteomes" id="UP000002730"/>
    </source>
</evidence>
<keyword evidence="5" id="KW-1185">Reference proteome</keyword>
<dbReference type="Gene3D" id="1.50.10.10">
    <property type="match status" value="1"/>
</dbReference>
<dbReference type="InterPro" id="IPR016518">
    <property type="entry name" value="Alpha-L-fucosidase"/>
</dbReference>
<reference evidence="4 5" key="1">
    <citation type="submission" date="2010-08" db="EMBL/GenBank/DDBJ databases">
        <title>Complete sequence of Clostridium cellulovorans 743B.</title>
        <authorList>
            <consortium name="US DOE Joint Genome Institute"/>
            <person name="Lucas S."/>
            <person name="Copeland A."/>
            <person name="Lapidus A."/>
            <person name="Cheng J.-F."/>
            <person name="Bruce D."/>
            <person name="Goodwin L."/>
            <person name="Pitluck S."/>
            <person name="Chertkov O."/>
            <person name="Detter J.C."/>
            <person name="Han C."/>
            <person name="Tapia R."/>
            <person name="Land M."/>
            <person name="Hauser L."/>
            <person name="Chang Y.-J."/>
            <person name="Jeffries C."/>
            <person name="Kyrpides N."/>
            <person name="Ivanova N."/>
            <person name="Mikhailova N."/>
            <person name="Hemme C.L."/>
            <person name="Woyke T."/>
        </authorList>
    </citation>
    <scope>NUCLEOTIDE SEQUENCE [LARGE SCALE GENOMIC DNA]</scope>
    <source>
        <strain evidence="5">ATCC 35296 / DSM 3052 / OCM 3 / 743B</strain>
    </source>
</reference>
<keyword evidence="4" id="KW-0378">Hydrolase</keyword>
<dbReference type="eggNOG" id="COG1554">
    <property type="taxonomic scope" value="Bacteria"/>
</dbReference>
<evidence type="ECO:0000259" key="1">
    <source>
        <dbReference type="Pfam" id="PF14498"/>
    </source>
</evidence>
<dbReference type="GO" id="GO:0004560">
    <property type="term" value="F:alpha-L-fucosidase activity"/>
    <property type="evidence" value="ECO:0007669"/>
    <property type="project" value="UniProtKB-EC"/>
</dbReference>
<dbReference type="OrthoDB" id="9802600at2"/>
<feature type="domain" description="Alpha fucosidase A-like C-terminal" evidence="2">
    <location>
        <begin position="678"/>
        <end position="767"/>
    </location>
</feature>
<dbReference type="Pfam" id="PF22124">
    <property type="entry name" value="Glyco_hydro_95_cat"/>
    <property type="match status" value="1"/>
</dbReference>
<sequence>MSIKDLKNSEDLFKLWYDEPAEVWNWDQALPVGNGKLGAMVFGHVHKEQIQLNEESLWSGGYLDRNNPDALAQLPKVRQLLFDGKLKEAERLCAIAMMGTPEHQRHYETLGDLFIDFYHDSDEVKNYRRELDINKAMVTVQYEIDGVNFKREILSSAVDDAIVIRITADKKEAISFRGFVGRELFMDTRTALNDSTVALRGGCGGPDSINYSIILKGTSEGGNLYTMGGNIVVENADAVTLYLTSKTSYLSNDFDAVAISTAEAVSKRTYESILQDHIAEYQSYFSRMTLQLGNKQEALELSKIPTDERLERVKEGKLDDGLISLYFHFGRYLLISCSRPGTLPANLQGIWNKHHTSPWGCKFTININTEMNYWPAETCNLSDCHTPLFDLIEKMREPGRHTAKVMYDCGGFVAHHNVDLWGDTAPQDHWMPATVWPMGAAWLCLHLWEHYEFTCDLKFLKKAYETLKESAEFFVDYLIEDRNGYLVTCPSVSPENTYRLESGETGSLCIGPSMDSQIIYALFSSCIEASELLNTDKEFAETLISLRERLPKPSIGKYGQIMEWAEDYDEVEPGHRHISQLFALHPSNQITVKDTPQLAKAARNTLERRLAHGGGHTGWSRAWIINFWARLEEGEKAYENINALLAKSTLINLLDNHPPFQIDGNFGGAAGVAEMLVQSHSNEINIFPAMPKQWSEGEVTGLCARGGFELSIKWTENKAYVTVTSKAGNRCIIRTPRFAHTSEEVSVEKLQDNVIAFDTIKGEDYHLEF</sequence>
<organism evidence="4 5">
    <name type="scientific">Clostridium cellulovorans (strain ATCC 35296 / DSM 3052 / OCM 3 / 743B)</name>
    <dbReference type="NCBI Taxonomy" id="573061"/>
    <lineage>
        <taxon>Bacteria</taxon>
        <taxon>Bacillati</taxon>
        <taxon>Bacillota</taxon>
        <taxon>Clostridia</taxon>
        <taxon>Eubacteriales</taxon>
        <taxon>Clostridiaceae</taxon>
        <taxon>Clostridium</taxon>
    </lineage>
</organism>
<dbReference type="STRING" id="573061.Clocel_0589"/>
<feature type="domain" description="Glycosyl hydrolase family 95 catalytic" evidence="3">
    <location>
        <begin position="270"/>
        <end position="676"/>
    </location>
</feature>
<dbReference type="GO" id="GO:0005975">
    <property type="term" value="P:carbohydrate metabolic process"/>
    <property type="evidence" value="ECO:0007669"/>
    <property type="project" value="InterPro"/>
</dbReference>
<feature type="domain" description="Glycosyl hydrolase family 95 N-terminal" evidence="1">
    <location>
        <begin position="15"/>
        <end position="251"/>
    </location>
</feature>
<dbReference type="SUPFAM" id="SSF48208">
    <property type="entry name" value="Six-hairpin glycosidases"/>
    <property type="match status" value="1"/>
</dbReference>
<dbReference type="InterPro" id="IPR049053">
    <property type="entry name" value="AFCA-like_C"/>
</dbReference>
<dbReference type="HOGENOM" id="CLU_004617_2_2_9"/>
<protein>
    <submittedName>
        <fullName evidence="4">Alpha-L-fucosidase</fullName>
        <ecNumber evidence="4">3.2.1.51</ecNumber>
    </submittedName>
</protein>
<evidence type="ECO:0000259" key="2">
    <source>
        <dbReference type="Pfam" id="PF21307"/>
    </source>
</evidence>
<dbReference type="Pfam" id="PF14498">
    <property type="entry name" value="Glyco_hyd_65N_2"/>
    <property type="match status" value="1"/>
</dbReference>
<dbReference type="PIRSF" id="PIRSF007663">
    <property type="entry name" value="UCP007663"/>
    <property type="match status" value="1"/>
</dbReference>
<dbReference type="Pfam" id="PF21307">
    <property type="entry name" value="Glyco_hydro_95_C"/>
    <property type="match status" value="1"/>
</dbReference>
<dbReference type="InterPro" id="IPR027414">
    <property type="entry name" value="GH95_N_dom"/>
</dbReference>
<proteinExistence type="predicted"/>
<dbReference type="EMBL" id="CP002160">
    <property type="protein sequence ID" value="ADL50360.1"/>
    <property type="molecule type" value="Genomic_DNA"/>
</dbReference>
<dbReference type="InterPro" id="IPR054363">
    <property type="entry name" value="GH95_cat"/>
</dbReference>
<dbReference type="RefSeq" id="WP_010074861.1">
    <property type="nucleotide sequence ID" value="NC_014393.1"/>
</dbReference>
<dbReference type="KEGG" id="ccb:Clocel_0589"/>
<dbReference type="PANTHER" id="PTHR31084">
    <property type="entry name" value="ALPHA-L-FUCOSIDASE 2"/>
    <property type="match status" value="1"/>
</dbReference>
<dbReference type="Proteomes" id="UP000002730">
    <property type="component" value="Chromosome"/>
</dbReference>
<dbReference type="InterPro" id="IPR008928">
    <property type="entry name" value="6-hairpin_glycosidase_sf"/>
</dbReference>